<reference evidence="3 4" key="1">
    <citation type="submission" date="2016-03" db="EMBL/GenBank/DDBJ databases">
        <authorList>
            <person name="Ploux O."/>
        </authorList>
    </citation>
    <scope>NUCLEOTIDE SEQUENCE [LARGE SCALE GENOMIC DNA]</scope>
    <source>
        <strain evidence="3 4">R-45378</strain>
    </source>
</reference>
<dbReference type="Pfam" id="PF10592">
    <property type="entry name" value="AIPR"/>
    <property type="match status" value="1"/>
</dbReference>
<dbReference type="Pfam" id="PF22879">
    <property type="entry name" value="AIPR_N"/>
    <property type="match status" value="1"/>
</dbReference>
<proteinExistence type="predicted"/>
<dbReference type="RefSeq" id="WP_064042127.1">
    <property type="nucleotide sequence ID" value="NZ_LUUJ01000113.1"/>
</dbReference>
<feature type="domain" description="Abortive phage infection protein C-terminal" evidence="1">
    <location>
        <begin position="244"/>
        <end position="560"/>
    </location>
</feature>
<evidence type="ECO:0000259" key="2">
    <source>
        <dbReference type="Pfam" id="PF22879"/>
    </source>
</evidence>
<sequence length="595" mass="66882">MELEDFLRQTQAEVQIEIGERLGASGEAYPYPESVFAEVVMQHMSEIGMTFEPEVCHYSSKIGNANLRLSGFAVSDEADQLDLFVSIYEGVNTIQSIPDSETKTAAEQCLRFLAKCAEGKLAATMDQSNDAYALALTIQECYANLDQIRVYVLTDRQAKAKNFKVRELNGKTIKLEVMDIERLHRHWSEGKPRDELVVNFEEVSGSPLPCVYVPGQMTDYDYALTVIPGEALRFVYEKYGPRLLEANVRSFLSVTGKVNKGIRDTLRDDPERFMAYNNGIVIVADDAHIGKTADGGPGILWLKGMQIVNGGQTTASIYFTKKKSPDIDLRQVRVPAKLIILKSKDTIAEEALISDISRYANSQNSVKQSDLSANKPFHVEMEKLAMTTYCPDGVGRWFYERAAGSYNTMLSREGTTPAKLKKIKESIPPSRKITKTDLAKFLNAWNKRPDLVSLGAQKNFERFMDSLREDDQSSTPLPDVMAYKAMVAKAILFKKTQSLVRPMFPAFQGNVATYLVSLLADRIGERIDLDKIWLKQDISITLRSQLQTWADEVNETLHRTSGGKMISEWAKKPECWDAVRMGSYSPVMDGIFELR</sequence>
<accession>A0A177N274</accession>
<feature type="domain" description="Abortive infection phage resistance protein N-terminal" evidence="2">
    <location>
        <begin position="36"/>
        <end position="185"/>
    </location>
</feature>
<dbReference type="NCBIfam" id="NF041935">
    <property type="entry name" value="MzaE"/>
    <property type="match status" value="1"/>
</dbReference>
<protein>
    <submittedName>
        <fullName evidence="3">Abortive phage infection protein</fullName>
    </submittedName>
</protein>
<name>A0A177N274_9GAMM</name>
<evidence type="ECO:0000313" key="4">
    <source>
        <dbReference type="Proteomes" id="UP000077857"/>
    </source>
</evidence>
<dbReference type="InterPro" id="IPR018891">
    <property type="entry name" value="AIPR_C"/>
</dbReference>
<evidence type="ECO:0000259" key="1">
    <source>
        <dbReference type="Pfam" id="PF10592"/>
    </source>
</evidence>
<gene>
    <name evidence="3" type="ORF">A1507_19260</name>
</gene>
<dbReference type="AlphaFoldDB" id="A0A177N274"/>
<organism evidence="3 4">
    <name type="scientific">Methylomonas koyamae</name>
    <dbReference type="NCBI Taxonomy" id="702114"/>
    <lineage>
        <taxon>Bacteria</taxon>
        <taxon>Pseudomonadati</taxon>
        <taxon>Pseudomonadota</taxon>
        <taxon>Gammaproteobacteria</taxon>
        <taxon>Methylococcales</taxon>
        <taxon>Methylococcaceae</taxon>
        <taxon>Methylomonas</taxon>
    </lineage>
</organism>
<dbReference type="OrthoDB" id="9806213at2"/>
<evidence type="ECO:0000313" key="3">
    <source>
        <dbReference type="EMBL" id="OAI12068.1"/>
    </source>
</evidence>
<comment type="caution">
    <text evidence="3">The sequence shown here is derived from an EMBL/GenBank/DDBJ whole genome shotgun (WGS) entry which is preliminary data.</text>
</comment>
<dbReference type="InterPro" id="IPR055101">
    <property type="entry name" value="AIPR_N"/>
</dbReference>
<dbReference type="InterPro" id="IPR049666">
    <property type="entry name" value="MzaE"/>
</dbReference>
<dbReference type="EMBL" id="LUUJ01000113">
    <property type="protein sequence ID" value="OAI12068.1"/>
    <property type="molecule type" value="Genomic_DNA"/>
</dbReference>
<dbReference type="Proteomes" id="UP000077857">
    <property type="component" value="Unassembled WGS sequence"/>
</dbReference>